<dbReference type="Pfam" id="PF16079">
    <property type="entry name" value="Phage_holin_5_2"/>
    <property type="match status" value="1"/>
</dbReference>
<organism evidence="2 3">
    <name type="scientific">Candidatus Mediterraneibacter pullicola</name>
    <dbReference type="NCBI Taxonomy" id="2838682"/>
    <lineage>
        <taxon>Bacteria</taxon>
        <taxon>Bacillati</taxon>
        <taxon>Bacillota</taxon>
        <taxon>Clostridia</taxon>
        <taxon>Lachnospirales</taxon>
        <taxon>Lachnospiraceae</taxon>
        <taxon>Mediterraneibacter</taxon>
    </lineage>
</organism>
<feature type="transmembrane region" description="Helical" evidence="1">
    <location>
        <begin position="6"/>
        <end position="26"/>
    </location>
</feature>
<name>A0A9D2HAS8_9FIRM</name>
<dbReference type="AlphaFoldDB" id="A0A9D2HAS8"/>
<dbReference type="InterPro" id="IPR032111">
    <property type="entry name" value="Clostridium_phage_holin"/>
</dbReference>
<comment type="caution">
    <text evidence="2">The sequence shown here is derived from an EMBL/GenBank/DDBJ whole genome shotgun (WGS) entry which is preliminary data.</text>
</comment>
<keyword evidence="1" id="KW-0812">Transmembrane</keyword>
<dbReference type="Proteomes" id="UP000824223">
    <property type="component" value="Unassembled WGS sequence"/>
</dbReference>
<keyword evidence="1" id="KW-0472">Membrane</keyword>
<accession>A0A9D2HAS8</accession>
<evidence type="ECO:0000313" key="3">
    <source>
        <dbReference type="Proteomes" id="UP000824223"/>
    </source>
</evidence>
<feature type="transmembrane region" description="Helical" evidence="1">
    <location>
        <begin position="38"/>
        <end position="57"/>
    </location>
</feature>
<evidence type="ECO:0000313" key="2">
    <source>
        <dbReference type="EMBL" id="HJA06791.1"/>
    </source>
</evidence>
<evidence type="ECO:0000256" key="1">
    <source>
        <dbReference type="SAM" id="Phobius"/>
    </source>
</evidence>
<dbReference type="EMBL" id="DXAK01000033">
    <property type="protein sequence ID" value="HJA06791.1"/>
    <property type="molecule type" value="Genomic_DNA"/>
</dbReference>
<feature type="transmembrane region" description="Helical" evidence="1">
    <location>
        <begin position="69"/>
        <end position="88"/>
    </location>
</feature>
<keyword evidence="1" id="KW-1133">Transmembrane helix</keyword>
<protein>
    <submittedName>
        <fullName evidence="2">Phage holin family protein</fullName>
    </submittedName>
</protein>
<reference evidence="2" key="1">
    <citation type="journal article" date="2021" name="PeerJ">
        <title>Extensive microbial diversity within the chicken gut microbiome revealed by metagenomics and culture.</title>
        <authorList>
            <person name="Gilroy R."/>
            <person name="Ravi A."/>
            <person name="Getino M."/>
            <person name="Pursley I."/>
            <person name="Horton D.L."/>
            <person name="Alikhan N.F."/>
            <person name="Baker D."/>
            <person name="Gharbi K."/>
            <person name="Hall N."/>
            <person name="Watson M."/>
            <person name="Adriaenssens E.M."/>
            <person name="Foster-Nyarko E."/>
            <person name="Jarju S."/>
            <person name="Secka A."/>
            <person name="Antonio M."/>
            <person name="Oren A."/>
            <person name="Chaudhuri R.R."/>
            <person name="La Ragione R."/>
            <person name="Hildebrand F."/>
            <person name="Pallen M.J."/>
        </authorList>
    </citation>
    <scope>NUCLEOTIDE SEQUENCE</scope>
    <source>
        <strain evidence="2">ChiSjej2B20-11307</strain>
    </source>
</reference>
<gene>
    <name evidence="2" type="ORF">H9798_06560</name>
</gene>
<sequence length="99" mass="10836">MNVEQIMNYIKPELIVVAFVLYFIGIGLRKAEAVQDKYIPLILGGIGIILCALWVLADSPLSSGSEIVMAVFTAIIQGILVAGLSTYINQIIKQIKKEE</sequence>
<reference evidence="2" key="2">
    <citation type="submission" date="2021-04" db="EMBL/GenBank/DDBJ databases">
        <authorList>
            <person name="Gilroy R."/>
        </authorList>
    </citation>
    <scope>NUCLEOTIDE SEQUENCE</scope>
    <source>
        <strain evidence="2">ChiSjej2B20-11307</strain>
    </source>
</reference>
<proteinExistence type="predicted"/>